<accession>A0AAD4PSC1</accession>
<dbReference type="InterPro" id="IPR001353">
    <property type="entry name" value="Proteasome_sua/b"/>
</dbReference>
<dbReference type="GO" id="GO:0005839">
    <property type="term" value="C:proteasome core complex"/>
    <property type="evidence" value="ECO:0007669"/>
    <property type="project" value="InterPro"/>
</dbReference>
<evidence type="ECO:0000313" key="3">
    <source>
        <dbReference type="Proteomes" id="UP001200034"/>
    </source>
</evidence>
<dbReference type="InterPro" id="IPR029055">
    <property type="entry name" value="Ntn_hydrolases_N"/>
</dbReference>
<dbReference type="Pfam" id="PF00227">
    <property type="entry name" value="Proteasome"/>
    <property type="match status" value="1"/>
</dbReference>
<feature type="non-terminal residue" evidence="2">
    <location>
        <position position="234"/>
    </location>
</feature>
<organism evidence="2 3">
    <name type="scientific">Drosophila rubida</name>
    <dbReference type="NCBI Taxonomy" id="30044"/>
    <lineage>
        <taxon>Eukaryota</taxon>
        <taxon>Metazoa</taxon>
        <taxon>Ecdysozoa</taxon>
        <taxon>Arthropoda</taxon>
        <taxon>Hexapoda</taxon>
        <taxon>Insecta</taxon>
        <taxon>Pterygota</taxon>
        <taxon>Neoptera</taxon>
        <taxon>Endopterygota</taxon>
        <taxon>Diptera</taxon>
        <taxon>Brachycera</taxon>
        <taxon>Muscomorpha</taxon>
        <taxon>Ephydroidea</taxon>
        <taxon>Drosophilidae</taxon>
        <taxon>Drosophila</taxon>
    </lineage>
</organism>
<dbReference type="InterPro" id="IPR050115">
    <property type="entry name" value="Proteasome_alpha"/>
</dbReference>
<keyword evidence="1" id="KW-0647">Proteasome</keyword>
<evidence type="ECO:0000256" key="1">
    <source>
        <dbReference type="ARBA" id="ARBA00022942"/>
    </source>
</evidence>
<dbReference type="SUPFAM" id="SSF56235">
    <property type="entry name" value="N-terminal nucleophile aminohydrolases (Ntn hydrolases)"/>
    <property type="match status" value="1"/>
</dbReference>
<sequence>DGRMEMVRSYQESVKNDEPVVGIATKDGVVLVGSKISLDTLIVSETYVKTTQLSKHVAATFVGMNADFRQLCKWLGKQFYNYKLKNRKEMTLKALAKDLGEFMQETILLDFIRPYATNVLLGGWTECGDDLYLVDCFGMVTSAQGICLGRNSQKANTFLQGAIFKKITLETAIPIAIQAIRVALNARFLCPFEVCLAVINCDGYRNLGNDEVQHYLSVFQTPEDLGLTKSKENQ</sequence>
<name>A0AAD4PSC1_9MUSC</name>
<evidence type="ECO:0008006" key="4">
    <source>
        <dbReference type="Google" id="ProtNLM"/>
    </source>
</evidence>
<dbReference type="Proteomes" id="UP001200034">
    <property type="component" value="Unassembled WGS sequence"/>
</dbReference>
<feature type="non-terminal residue" evidence="2">
    <location>
        <position position="1"/>
    </location>
</feature>
<dbReference type="GO" id="GO:0051603">
    <property type="term" value="P:proteolysis involved in protein catabolic process"/>
    <property type="evidence" value="ECO:0007669"/>
    <property type="project" value="InterPro"/>
</dbReference>
<proteinExistence type="predicted"/>
<evidence type="ECO:0000313" key="2">
    <source>
        <dbReference type="EMBL" id="KAH8387612.1"/>
    </source>
</evidence>
<keyword evidence="3" id="KW-1185">Reference proteome</keyword>
<reference evidence="2" key="1">
    <citation type="journal article" date="2021" name="Mol. Ecol. Resour.">
        <title>Phylogenomic analyses of the genus Drosophila reveals genomic signals of climate adaptation.</title>
        <authorList>
            <person name="Li F."/>
            <person name="Rane R.V."/>
            <person name="Luria V."/>
            <person name="Xiong Z."/>
            <person name="Chen J."/>
            <person name="Li Z."/>
            <person name="Catullo R.A."/>
            <person name="Griffin P.C."/>
            <person name="Schiffer M."/>
            <person name="Pearce S."/>
            <person name="Lee S.F."/>
            <person name="McElroy K."/>
            <person name="Stocker A."/>
            <person name="Shirriffs J."/>
            <person name="Cockerell F."/>
            <person name="Coppin C."/>
            <person name="Sgro C.M."/>
            <person name="Karger A."/>
            <person name="Cain J.W."/>
            <person name="Weber J.A."/>
            <person name="Santpere G."/>
            <person name="Kirschner M.W."/>
            <person name="Hoffmann A.A."/>
            <person name="Oakeshott J.G."/>
            <person name="Zhang G."/>
        </authorList>
    </citation>
    <scope>NUCLEOTIDE SEQUENCE</scope>
    <source>
        <strain evidence="2">BGI-SZ-2011g</strain>
    </source>
</reference>
<dbReference type="AlphaFoldDB" id="A0AAD4PSC1"/>
<dbReference type="EMBL" id="JAJJHW010000095">
    <property type="protein sequence ID" value="KAH8387612.1"/>
    <property type="molecule type" value="Genomic_DNA"/>
</dbReference>
<dbReference type="PANTHER" id="PTHR11599">
    <property type="entry name" value="PROTEASOME SUBUNIT ALPHA/BETA"/>
    <property type="match status" value="1"/>
</dbReference>
<comment type="caution">
    <text evidence="2">The sequence shown here is derived from an EMBL/GenBank/DDBJ whole genome shotgun (WGS) entry which is preliminary data.</text>
</comment>
<dbReference type="Gene3D" id="3.60.20.10">
    <property type="entry name" value="Glutamine Phosphoribosylpyrophosphate, subunit 1, domain 1"/>
    <property type="match status" value="1"/>
</dbReference>
<protein>
    <recommendedName>
        <fullName evidence="4">Proteasome subunit beta</fullName>
    </recommendedName>
</protein>
<gene>
    <name evidence="2" type="ORF">KR093_008130</name>
</gene>